<evidence type="ECO:0000256" key="4">
    <source>
        <dbReference type="ARBA" id="ARBA00022840"/>
    </source>
</evidence>
<dbReference type="AlphaFoldDB" id="A0A936ZGX4"/>
<keyword evidence="4 6" id="KW-0067">ATP-binding</keyword>
<protein>
    <submittedName>
        <fullName evidence="6">ABC transporter ATP-binding protein</fullName>
    </submittedName>
</protein>
<dbReference type="Gene3D" id="3.40.50.300">
    <property type="entry name" value="P-loop containing nucleotide triphosphate hydrolases"/>
    <property type="match status" value="1"/>
</dbReference>
<dbReference type="CDD" id="cd03219">
    <property type="entry name" value="ABC_Mj1267_LivG_branched"/>
    <property type="match status" value="1"/>
</dbReference>
<dbReference type="InterPro" id="IPR032823">
    <property type="entry name" value="BCA_ABC_TP_C"/>
</dbReference>
<dbReference type="GO" id="GO:0005886">
    <property type="term" value="C:plasma membrane"/>
    <property type="evidence" value="ECO:0007669"/>
    <property type="project" value="TreeGrafter"/>
</dbReference>
<evidence type="ECO:0000313" key="7">
    <source>
        <dbReference type="Proteomes" id="UP000613011"/>
    </source>
</evidence>
<dbReference type="InterPro" id="IPR027417">
    <property type="entry name" value="P-loop_NTPase"/>
</dbReference>
<dbReference type="InterPro" id="IPR003593">
    <property type="entry name" value="AAA+_ATPase"/>
</dbReference>
<evidence type="ECO:0000256" key="1">
    <source>
        <dbReference type="ARBA" id="ARBA00022448"/>
    </source>
</evidence>
<dbReference type="PANTHER" id="PTHR45772">
    <property type="entry name" value="CONSERVED COMPONENT OF ABC TRANSPORTER FOR NATURAL AMINO ACIDS-RELATED"/>
    <property type="match status" value="1"/>
</dbReference>
<dbReference type="Pfam" id="PF00005">
    <property type="entry name" value="ABC_tran"/>
    <property type="match status" value="1"/>
</dbReference>
<sequence length="270" mass="29210">MAVISQEAPASAQRTLAATEGPPALAVRGLNKHYGALHVTRDVSLTLERGARHAIIGPNGAGKTTLIHQISGLQKSGSGQIQLLGVDITRFSPERRARHGLARTFQINALFTRLTVMENIGLAVSARHGLDGSLGRPLQSRAQVLDDAAALLSQLGLLDLAERRVAELAYGQRRMVEIALALGTRPRVLLLDEPAAGVPSDEGKRLFDLLDRLPEDVAVLVIEHDMGLVFRFARRITVMVEGQVLVEGSVADIRADPRVREVYLGNSHRD</sequence>
<dbReference type="PROSITE" id="PS00211">
    <property type="entry name" value="ABC_TRANSPORTER_1"/>
    <property type="match status" value="1"/>
</dbReference>
<organism evidence="6 7">
    <name type="scientific">Ramlibacter aurantiacus</name>
    <dbReference type="NCBI Taxonomy" id="2801330"/>
    <lineage>
        <taxon>Bacteria</taxon>
        <taxon>Pseudomonadati</taxon>
        <taxon>Pseudomonadota</taxon>
        <taxon>Betaproteobacteria</taxon>
        <taxon>Burkholderiales</taxon>
        <taxon>Comamonadaceae</taxon>
        <taxon>Ramlibacter</taxon>
    </lineage>
</organism>
<feature type="domain" description="ABC transporter" evidence="5">
    <location>
        <begin position="25"/>
        <end position="266"/>
    </location>
</feature>
<dbReference type="SMART" id="SM00382">
    <property type="entry name" value="AAA"/>
    <property type="match status" value="1"/>
</dbReference>
<keyword evidence="1" id="KW-0813">Transport</keyword>
<dbReference type="InterPro" id="IPR003439">
    <property type="entry name" value="ABC_transporter-like_ATP-bd"/>
</dbReference>
<evidence type="ECO:0000256" key="2">
    <source>
        <dbReference type="ARBA" id="ARBA00022475"/>
    </source>
</evidence>
<comment type="caution">
    <text evidence="6">The sequence shown here is derived from an EMBL/GenBank/DDBJ whole genome shotgun (WGS) entry which is preliminary data.</text>
</comment>
<gene>
    <name evidence="6" type="ORF">JI739_06750</name>
</gene>
<evidence type="ECO:0000259" key="5">
    <source>
        <dbReference type="PROSITE" id="PS50893"/>
    </source>
</evidence>
<dbReference type="GO" id="GO:0005524">
    <property type="term" value="F:ATP binding"/>
    <property type="evidence" value="ECO:0007669"/>
    <property type="project" value="UniProtKB-KW"/>
</dbReference>
<keyword evidence="2" id="KW-1003">Cell membrane</keyword>
<dbReference type="RefSeq" id="WP_201683035.1">
    <property type="nucleotide sequence ID" value="NZ_JAEQNA010000001.1"/>
</dbReference>
<dbReference type="GO" id="GO:0016887">
    <property type="term" value="F:ATP hydrolysis activity"/>
    <property type="evidence" value="ECO:0007669"/>
    <property type="project" value="InterPro"/>
</dbReference>
<dbReference type="InterPro" id="IPR017871">
    <property type="entry name" value="ABC_transporter-like_CS"/>
</dbReference>
<dbReference type="InterPro" id="IPR051120">
    <property type="entry name" value="ABC_AA/LPS_Transport"/>
</dbReference>
<dbReference type="PROSITE" id="PS50893">
    <property type="entry name" value="ABC_TRANSPORTER_2"/>
    <property type="match status" value="1"/>
</dbReference>
<dbReference type="Proteomes" id="UP000613011">
    <property type="component" value="Unassembled WGS sequence"/>
</dbReference>
<evidence type="ECO:0000256" key="3">
    <source>
        <dbReference type="ARBA" id="ARBA00022741"/>
    </source>
</evidence>
<keyword evidence="3" id="KW-0547">Nucleotide-binding</keyword>
<dbReference type="SUPFAM" id="SSF52540">
    <property type="entry name" value="P-loop containing nucleoside triphosphate hydrolases"/>
    <property type="match status" value="1"/>
</dbReference>
<evidence type="ECO:0000313" key="6">
    <source>
        <dbReference type="EMBL" id="MBL0420043.1"/>
    </source>
</evidence>
<keyword evidence="2" id="KW-0472">Membrane</keyword>
<dbReference type="Pfam" id="PF12399">
    <property type="entry name" value="BCA_ABC_TP_C"/>
    <property type="match status" value="1"/>
</dbReference>
<dbReference type="PANTHER" id="PTHR45772:SF2">
    <property type="entry name" value="ABC TRANSPORTER ATP-BINDING PROTEIN"/>
    <property type="match status" value="1"/>
</dbReference>
<accession>A0A936ZGX4</accession>
<dbReference type="EMBL" id="JAEQNA010000001">
    <property type="protein sequence ID" value="MBL0420043.1"/>
    <property type="molecule type" value="Genomic_DNA"/>
</dbReference>
<reference evidence="6" key="1">
    <citation type="submission" date="2021-01" db="EMBL/GenBank/DDBJ databases">
        <title>Ramlibacter sp. strain AW1 16S ribosomal RNA gene Genome sequencing and assembly.</title>
        <authorList>
            <person name="Kang M."/>
        </authorList>
    </citation>
    <scope>NUCLEOTIDE SEQUENCE</scope>
    <source>
        <strain evidence="6">AW1</strain>
    </source>
</reference>
<keyword evidence="7" id="KW-1185">Reference proteome</keyword>
<name>A0A936ZGX4_9BURK</name>
<proteinExistence type="predicted"/>